<dbReference type="Pfam" id="PF04121">
    <property type="entry name" value="Nup84_Nup100"/>
    <property type="match status" value="1"/>
</dbReference>
<dbReference type="OMA" id="MAHIVLF"/>
<keyword evidence="5 9" id="KW-0811">Translocation</keyword>
<evidence type="ECO:0000256" key="4">
    <source>
        <dbReference type="ARBA" id="ARBA00022927"/>
    </source>
</evidence>
<evidence type="ECO:0000256" key="5">
    <source>
        <dbReference type="ARBA" id="ARBA00023010"/>
    </source>
</evidence>
<dbReference type="GO" id="GO:0006606">
    <property type="term" value="P:protein import into nucleus"/>
    <property type="evidence" value="ECO:0007669"/>
    <property type="project" value="TreeGrafter"/>
</dbReference>
<dbReference type="Gene3D" id="1.10.3450.20">
    <property type="match status" value="1"/>
</dbReference>
<dbReference type="GO" id="GO:0031965">
    <property type="term" value="C:nuclear membrane"/>
    <property type="evidence" value="ECO:0007669"/>
    <property type="project" value="UniProtKB-SubCell"/>
</dbReference>
<evidence type="ECO:0000256" key="3">
    <source>
        <dbReference type="ARBA" id="ARBA00022816"/>
    </source>
</evidence>
<dbReference type="KEGG" id="dvi:6629239"/>
<dbReference type="OrthoDB" id="3098at2759"/>
<accession>B4LS84</accession>
<dbReference type="InterPro" id="IPR007252">
    <property type="entry name" value="Nup84/Nup107"/>
</dbReference>
<organism evidence="10 11">
    <name type="scientific">Drosophila virilis</name>
    <name type="common">Fruit fly</name>
    <dbReference type="NCBI Taxonomy" id="7244"/>
    <lineage>
        <taxon>Eukaryota</taxon>
        <taxon>Metazoa</taxon>
        <taxon>Ecdysozoa</taxon>
        <taxon>Arthropoda</taxon>
        <taxon>Hexapoda</taxon>
        <taxon>Insecta</taxon>
        <taxon>Pterygota</taxon>
        <taxon>Neoptera</taxon>
        <taxon>Endopterygota</taxon>
        <taxon>Diptera</taxon>
        <taxon>Brachycera</taxon>
        <taxon>Muscomorpha</taxon>
        <taxon>Ephydroidea</taxon>
        <taxon>Drosophilidae</taxon>
        <taxon>Drosophila</taxon>
    </lineage>
</organism>
<dbReference type="GO" id="GO:0031080">
    <property type="term" value="C:nuclear pore outer ring"/>
    <property type="evidence" value="ECO:0007669"/>
    <property type="project" value="TreeGrafter"/>
</dbReference>
<dbReference type="EMBL" id="CH940649">
    <property type="protein sequence ID" value="EDW64770.1"/>
    <property type="molecule type" value="Genomic_DNA"/>
</dbReference>
<keyword evidence="3" id="KW-0509">mRNA transport</keyword>
<keyword evidence="6 9" id="KW-0906">Nuclear pore complex</keyword>
<evidence type="ECO:0000256" key="7">
    <source>
        <dbReference type="ARBA" id="ARBA00023136"/>
    </source>
</evidence>
<comment type="similarity">
    <text evidence="1 9">Belongs to the nucleoporin Nup84/Nup107 family.</text>
</comment>
<dbReference type="eggNOG" id="KOG1964">
    <property type="taxonomic scope" value="Eukaryota"/>
</dbReference>
<reference evidence="10 11" key="1">
    <citation type="journal article" date="2007" name="Nature">
        <title>Evolution of genes and genomes on the Drosophila phylogeny.</title>
        <authorList>
            <consortium name="Drosophila 12 Genomes Consortium"/>
            <person name="Clark A.G."/>
            <person name="Eisen M.B."/>
            <person name="Smith D.R."/>
            <person name="Bergman C.M."/>
            <person name="Oliver B."/>
            <person name="Markow T.A."/>
            <person name="Kaufman T.C."/>
            <person name="Kellis M."/>
            <person name="Gelbart W."/>
            <person name="Iyer V.N."/>
            <person name="Pollard D.A."/>
            <person name="Sackton T.B."/>
            <person name="Larracuente A.M."/>
            <person name="Singh N.D."/>
            <person name="Abad J.P."/>
            <person name="Abt D.N."/>
            <person name="Adryan B."/>
            <person name="Aguade M."/>
            <person name="Akashi H."/>
            <person name="Anderson W.W."/>
            <person name="Aquadro C.F."/>
            <person name="Ardell D.H."/>
            <person name="Arguello R."/>
            <person name="Artieri C.G."/>
            <person name="Barbash D.A."/>
            <person name="Barker D."/>
            <person name="Barsanti P."/>
            <person name="Batterham P."/>
            <person name="Batzoglou S."/>
            <person name="Begun D."/>
            <person name="Bhutkar A."/>
            <person name="Blanco E."/>
            <person name="Bosak S.A."/>
            <person name="Bradley R.K."/>
            <person name="Brand A.D."/>
            <person name="Brent M.R."/>
            <person name="Brooks A.N."/>
            <person name="Brown R.H."/>
            <person name="Butlin R.K."/>
            <person name="Caggese C."/>
            <person name="Calvi B.R."/>
            <person name="Bernardo de Carvalho A."/>
            <person name="Caspi A."/>
            <person name="Castrezana S."/>
            <person name="Celniker S.E."/>
            <person name="Chang J.L."/>
            <person name="Chapple C."/>
            <person name="Chatterji S."/>
            <person name="Chinwalla A."/>
            <person name="Civetta A."/>
            <person name="Clifton S.W."/>
            <person name="Comeron J.M."/>
            <person name="Costello J.C."/>
            <person name="Coyne J.A."/>
            <person name="Daub J."/>
            <person name="David R.G."/>
            <person name="Delcher A.L."/>
            <person name="Delehaunty K."/>
            <person name="Do C.B."/>
            <person name="Ebling H."/>
            <person name="Edwards K."/>
            <person name="Eickbush T."/>
            <person name="Evans J.D."/>
            <person name="Filipski A."/>
            <person name="Findeiss S."/>
            <person name="Freyhult E."/>
            <person name="Fulton L."/>
            <person name="Fulton R."/>
            <person name="Garcia A.C."/>
            <person name="Gardiner A."/>
            <person name="Garfield D.A."/>
            <person name="Garvin B.E."/>
            <person name="Gibson G."/>
            <person name="Gilbert D."/>
            <person name="Gnerre S."/>
            <person name="Godfrey J."/>
            <person name="Good R."/>
            <person name="Gotea V."/>
            <person name="Gravely B."/>
            <person name="Greenberg A.J."/>
            <person name="Griffiths-Jones S."/>
            <person name="Gross S."/>
            <person name="Guigo R."/>
            <person name="Gustafson E.A."/>
            <person name="Haerty W."/>
            <person name="Hahn M.W."/>
            <person name="Halligan D.L."/>
            <person name="Halpern A.L."/>
            <person name="Halter G.M."/>
            <person name="Han M.V."/>
            <person name="Heger A."/>
            <person name="Hillier L."/>
            <person name="Hinrichs A.S."/>
            <person name="Holmes I."/>
            <person name="Hoskins R.A."/>
            <person name="Hubisz M.J."/>
            <person name="Hultmark D."/>
            <person name="Huntley M.A."/>
            <person name="Jaffe D.B."/>
            <person name="Jagadeeshan S."/>
            <person name="Jeck W.R."/>
            <person name="Johnson J."/>
            <person name="Jones C.D."/>
            <person name="Jordan W.C."/>
            <person name="Karpen G.H."/>
            <person name="Kataoka E."/>
            <person name="Keightley P.D."/>
            <person name="Kheradpour P."/>
            <person name="Kirkness E.F."/>
            <person name="Koerich L.B."/>
            <person name="Kristiansen K."/>
            <person name="Kudrna D."/>
            <person name="Kulathinal R.J."/>
            <person name="Kumar S."/>
            <person name="Kwok R."/>
            <person name="Lander E."/>
            <person name="Langley C.H."/>
            <person name="Lapoint R."/>
            <person name="Lazzaro B.P."/>
            <person name="Lee S.J."/>
            <person name="Levesque L."/>
            <person name="Li R."/>
            <person name="Lin C.F."/>
            <person name="Lin M.F."/>
            <person name="Lindblad-Toh K."/>
            <person name="Llopart A."/>
            <person name="Long M."/>
            <person name="Low L."/>
            <person name="Lozovsky E."/>
            <person name="Lu J."/>
            <person name="Luo M."/>
            <person name="Machado C.A."/>
            <person name="Makalowski W."/>
            <person name="Marzo M."/>
            <person name="Matsuda M."/>
            <person name="Matzkin L."/>
            <person name="McAllister B."/>
            <person name="McBride C.S."/>
            <person name="McKernan B."/>
            <person name="McKernan K."/>
            <person name="Mendez-Lago M."/>
            <person name="Minx P."/>
            <person name="Mollenhauer M.U."/>
            <person name="Montooth K."/>
            <person name="Mount S.M."/>
            <person name="Mu X."/>
            <person name="Myers E."/>
            <person name="Negre B."/>
            <person name="Newfeld S."/>
            <person name="Nielsen R."/>
            <person name="Noor M.A."/>
            <person name="O'Grady P."/>
            <person name="Pachter L."/>
            <person name="Papaceit M."/>
            <person name="Parisi M.J."/>
            <person name="Parisi M."/>
            <person name="Parts L."/>
            <person name="Pedersen J.S."/>
            <person name="Pesole G."/>
            <person name="Phillippy A.M."/>
            <person name="Ponting C.P."/>
            <person name="Pop M."/>
            <person name="Porcelli D."/>
            <person name="Powell J.R."/>
            <person name="Prohaska S."/>
            <person name="Pruitt K."/>
            <person name="Puig M."/>
            <person name="Quesneville H."/>
            <person name="Ram K.R."/>
            <person name="Rand D."/>
            <person name="Rasmussen M.D."/>
            <person name="Reed L.K."/>
            <person name="Reenan R."/>
            <person name="Reily A."/>
            <person name="Remington K.A."/>
            <person name="Rieger T.T."/>
            <person name="Ritchie M.G."/>
            <person name="Robin C."/>
            <person name="Rogers Y.H."/>
            <person name="Rohde C."/>
            <person name="Rozas J."/>
            <person name="Rubenfield M.J."/>
            <person name="Ruiz A."/>
            <person name="Russo S."/>
            <person name="Salzberg S.L."/>
            <person name="Sanchez-Gracia A."/>
            <person name="Saranga D.J."/>
            <person name="Sato H."/>
            <person name="Schaeffer S.W."/>
            <person name="Schatz M.C."/>
            <person name="Schlenke T."/>
            <person name="Schwartz R."/>
            <person name="Segarra C."/>
            <person name="Singh R.S."/>
            <person name="Sirot L."/>
            <person name="Sirota M."/>
            <person name="Sisneros N.B."/>
            <person name="Smith C.D."/>
            <person name="Smith T.F."/>
            <person name="Spieth J."/>
            <person name="Stage D.E."/>
            <person name="Stark A."/>
            <person name="Stephan W."/>
            <person name="Strausberg R.L."/>
            <person name="Strempel S."/>
            <person name="Sturgill D."/>
            <person name="Sutton G."/>
            <person name="Sutton G.G."/>
            <person name="Tao W."/>
            <person name="Teichmann S."/>
            <person name="Tobari Y.N."/>
            <person name="Tomimura Y."/>
            <person name="Tsolas J.M."/>
            <person name="Valente V.L."/>
            <person name="Venter E."/>
            <person name="Venter J.C."/>
            <person name="Vicario S."/>
            <person name="Vieira F.G."/>
            <person name="Vilella A.J."/>
            <person name="Villasante A."/>
            <person name="Walenz B."/>
            <person name="Wang J."/>
            <person name="Wasserman M."/>
            <person name="Watts T."/>
            <person name="Wilson D."/>
            <person name="Wilson R.K."/>
            <person name="Wing R.A."/>
            <person name="Wolfner M.F."/>
            <person name="Wong A."/>
            <person name="Wong G.K."/>
            <person name="Wu C.I."/>
            <person name="Wu G."/>
            <person name="Yamamoto D."/>
            <person name="Yang H.P."/>
            <person name="Yang S.P."/>
            <person name="Yorke J.A."/>
            <person name="Yoshida K."/>
            <person name="Zdobnov E."/>
            <person name="Zhang P."/>
            <person name="Zhang Y."/>
            <person name="Zimin A.V."/>
            <person name="Baldwin J."/>
            <person name="Abdouelleil A."/>
            <person name="Abdulkadir J."/>
            <person name="Abebe A."/>
            <person name="Abera B."/>
            <person name="Abreu J."/>
            <person name="Acer S.C."/>
            <person name="Aftuck L."/>
            <person name="Alexander A."/>
            <person name="An P."/>
            <person name="Anderson E."/>
            <person name="Anderson S."/>
            <person name="Arachi H."/>
            <person name="Azer M."/>
            <person name="Bachantsang P."/>
            <person name="Barry A."/>
            <person name="Bayul T."/>
            <person name="Berlin A."/>
            <person name="Bessette D."/>
            <person name="Bloom T."/>
            <person name="Blye J."/>
            <person name="Boguslavskiy L."/>
            <person name="Bonnet C."/>
            <person name="Boukhgalter B."/>
            <person name="Bourzgui I."/>
            <person name="Brown A."/>
            <person name="Cahill P."/>
            <person name="Channer S."/>
            <person name="Cheshatsang Y."/>
            <person name="Chuda L."/>
            <person name="Citroen M."/>
            <person name="Collymore A."/>
            <person name="Cooke P."/>
            <person name="Costello M."/>
            <person name="D'Aco K."/>
            <person name="Daza R."/>
            <person name="De Haan G."/>
            <person name="DeGray S."/>
            <person name="DeMaso C."/>
            <person name="Dhargay N."/>
            <person name="Dooley K."/>
            <person name="Dooley E."/>
            <person name="Doricent M."/>
            <person name="Dorje P."/>
            <person name="Dorjee K."/>
            <person name="Dupes A."/>
            <person name="Elong R."/>
            <person name="Falk J."/>
            <person name="Farina A."/>
            <person name="Faro S."/>
            <person name="Ferguson D."/>
            <person name="Fisher S."/>
            <person name="Foley C.D."/>
            <person name="Franke A."/>
            <person name="Friedrich D."/>
            <person name="Gadbois L."/>
            <person name="Gearin G."/>
            <person name="Gearin C.R."/>
            <person name="Giannoukos G."/>
            <person name="Goode T."/>
            <person name="Graham J."/>
            <person name="Grandbois E."/>
            <person name="Grewal S."/>
            <person name="Gyaltsen K."/>
            <person name="Hafez N."/>
            <person name="Hagos B."/>
            <person name="Hall J."/>
            <person name="Henson C."/>
            <person name="Hollinger A."/>
            <person name="Honan T."/>
            <person name="Huard M.D."/>
            <person name="Hughes L."/>
            <person name="Hurhula B."/>
            <person name="Husby M.E."/>
            <person name="Kamat A."/>
            <person name="Kanga B."/>
            <person name="Kashin S."/>
            <person name="Khazanovich D."/>
            <person name="Kisner P."/>
            <person name="Lance K."/>
            <person name="Lara M."/>
            <person name="Lee W."/>
            <person name="Lennon N."/>
            <person name="Letendre F."/>
            <person name="LeVine R."/>
            <person name="Lipovsky A."/>
            <person name="Liu X."/>
            <person name="Liu J."/>
            <person name="Liu S."/>
            <person name="Lokyitsang T."/>
            <person name="Lokyitsang Y."/>
            <person name="Lubonja R."/>
            <person name="Lui A."/>
            <person name="MacDonald P."/>
            <person name="Magnisalis V."/>
            <person name="Maru K."/>
            <person name="Matthews C."/>
            <person name="McCusker W."/>
            <person name="McDonough S."/>
            <person name="Mehta T."/>
            <person name="Meldrim J."/>
            <person name="Meneus L."/>
            <person name="Mihai O."/>
            <person name="Mihalev A."/>
            <person name="Mihova T."/>
            <person name="Mittelman R."/>
            <person name="Mlenga V."/>
            <person name="Montmayeur A."/>
            <person name="Mulrain L."/>
            <person name="Navidi A."/>
            <person name="Naylor J."/>
            <person name="Negash T."/>
            <person name="Nguyen T."/>
            <person name="Nguyen N."/>
            <person name="Nicol R."/>
            <person name="Norbu C."/>
            <person name="Norbu N."/>
            <person name="Novod N."/>
            <person name="O'Neill B."/>
            <person name="Osman S."/>
            <person name="Markiewicz E."/>
            <person name="Oyono O.L."/>
            <person name="Patti C."/>
            <person name="Phunkhang P."/>
            <person name="Pierre F."/>
            <person name="Priest M."/>
            <person name="Raghuraman S."/>
            <person name="Rege F."/>
            <person name="Reyes R."/>
            <person name="Rise C."/>
            <person name="Rogov P."/>
            <person name="Ross K."/>
            <person name="Ryan E."/>
            <person name="Settipalli S."/>
            <person name="Shea T."/>
            <person name="Sherpa N."/>
            <person name="Shi L."/>
            <person name="Shih D."/>
            <person name="Sparrow T."/>
            <person name="Spaulding J."/>
            <person name="Stalker J."/>
            <person name="Stange-Thomann N."/>
            <person name="Stavropoulos S."/>
            <person name="Stone C."/>
            <person name="Strader C."/>
            <person name="Tesfaye S."/>
            <person name="Thomson T."/>
            <person name="Thoulutsang Y."/>
            <person name="Thoulutsang D."/>
            <person name="Topham K."/>
            <person name="Topping I."/>
            <person name="Tsamla T."/>
            <person name="Vassiliev H."/>
            <person name="Vo A."/>
            <person name="Wangchuk T."/>
            <person name="Wangdi T."/>
            <person name="Weiand M."/>
            <person name="Wilkinson J."/>
            <person name="Wilson A."/>
            <person name="Yadav S."/>
            <person name="Young G."/>
            <person name="Yu Q."/>
            <person name="Zembek L."/>
            <person name="Zhong D."/>
            <person name="Zimmer A."/>
            <person name="Zwirko Z."/>
            <person name="Jaffe D.B."/>
            <person name="Alvarez P."/>
            <person name="Brockman W."/>
            <person name="Butler J."/>
            <person name="Chin C."/>
            <person name="Gnerre S."/>
            <person name="Grabherr M."/>
            <person name="Kleber M."/>
            <person name="Mauceli E."/>
            <person name="MacCallum I."/>
        </authorList>
    </citation>
    <scope>NUCLEOTIDE SEQUENCE [LARGE SCALE GENOMIC DNA]</scope>
    <source>
        <strain evidence="11">Tucson 15010-1051.87</strain>
    </source>
</reference>
<comment type="subunit">
    <text evidence="9">Part of the nuclear pore complex (NPC).</text>
</comment>
<keyword evidence="4" id="KW-0653">Protein transport</keyword>
<evidence type="ECO:0000256" key="1">
    <source>
        <dbReference type="ARBA" id="ARBA00009510"/>
    </source>
</evidence>
<keyword evidence="11" id="KW-1185">Reference proteome</keyword>
<comment type="function">
    <text evidence="9">Functions as a component of the nuclear pore complex (NPC).</text>
</comment>
<evidence type="ECO:0000256" key="6">
    <source>
        <dbReference type="ARBA" id="ARBA00023132"/>
    </source>
</evidence>
<dbReference type="PANTHER" id="PTHR13003:SF2">
    <property type="entry name" value="NUCLEAR PORE COMPLEX PROTEIN NUP107"/>
    <property type="match status" value="1"/>
</dbReference>
<gene>
    <name evidence="10" type="primary">Dvir\GJ17646</name>
    <name evidence="10" type="ORF">Dvir_GJ17646</name>
</gene>
<dbReference type="GO" id="GO:0017056">
    <property type="term" value="F:structural constituent of nuclear pore"/>
    <property type="evidence" value="ECO:0007669"/>
    <property type="project" value="UniProtKB-UniRule"/>
</dbReference>
<proteinExistence type="inferred from homology"/>
<evidence type="ECO:0000313" key="11">
    <source>
        <dbReference type="Proteomes" id="UP000008792"/>
    </source>
</evidence>
<comment type="subcellular location">
    <subcellularLocation>
        <location evidence="9">Nucleus</location>
        <location evidence="9">Nuclear pore complex</location>
    </subcellularLocation>
    <subcellularLocation>
        <location evidence="9">Nucleus membrane</location>
    </subcellularLocation>
</comment>
<keyword evidence="2 9" id="KW-0813">Transport</keyword>
<dbReference type="FunFam" id="1.10.3450.20:FF:000001">
    <property type="entry name" value="Nuclear pore complex protein"/>
    <property type="match status" value="1"/>
</dbReference>
<dbReference type="PhylomeDB" id="B4LS84"/>
<protein>
    <recommendedName>
        <fullName evidence="9">Nuclear pore complex protein</fullName>
    </recommendedName>
</protein>
<dbReference type="FunCoup" id="B4LS84">
    <property type="interactions" value="1883"/>
</dbReference>
<dbReference type="PANTHER" id="PTHR13003">
    <property type="entry name" value="NUP107-RELATED"/>
    <property type="match status" value="1"/>
</dbReference>
<dbReference type="HOGENOM" id="CLU_012944_1_0_1"/>
<dbReference type="InParanoid" id="B4LS84"/>
<dbReference type="Proteomes" id="UP000008792">
    <property type="component" value="Unassembled WGS sequence"/>
</dbReference>
<dbReference type="Gene3D" id="1.20.190.50">
    <property type="match status" value="1"/>
</dbReference>
<evidence type="ECO:0000256" key="8">
    <source>
        <dbReference type="ARBA" id="ARBA00023242"/>
    </source>
</evidence>
<evidence type="ECO:0000256" key="2">
    <source>
        <dbReference type="ARBA" id="ARBA00022448"/>
    </source>
</evidence>
<keyword evidence="8 9" id="KW-0539">Nucleus</keyword>
<name>B4LS84_DROVI</name>
<keyword evidence="7 9" id="KW-0472">Membrane</keyword>
<evidence type="ECO:0000256" key="9">
    <source>
        <dbReference type="RuleBase" id="RU365072"/>
    </source>
</evidence>
<dbReference type="GO" id="GO:0006406">
    <property type="term" value="P:mRNA export from nucleus"/>
    <property type="evidence" value="ECO:0007669"/>
    <property type="project" value="TreeGrafter"/>
</dbReference>
<evidence type="ECO:0000313" key="10">
    <source>
        <dbReference type="EMBL" id="EDW64770.1"/>
    </source>
</evidence>
<dbReference type="AlphaFoldDB" id="B4LS84"/>
<sequence length="879" mass="100566">MESSFQHRRSSLLRLPLNSTANSQANNLSITLLPDEQDMFRNSSSGALGLLRSLQSRTINANDLTSLSGDSTLLADDIDEADQGRGKTDILFAHFYEVLHAHNNTNDTLDVVQLLAQACQQVVEQLELDIERGVGGNHGTKQRESSVKWLKQEINTWRLLHALYYDRLLLQTDTQADDEMQDGPMLGGSEKEVIQQLYSINAQLREYQLVVDWLEKCYEQKDQANALQSHDRMMAWENTLFQLENLQGAAFGRGHEICKQLDPDAPVREGKPLHALDMEDNLRLGRAIFAAIRNGHIDEALKLCKHFGQTWRAAILEGWRLHEDPNFEQHVAGQSHEKLPIEGNPRRDIWKRCAWLLADSKKYDEYTRATAAVFCGHLGALKSLLHSSWHDLLWAYIKVQIDIRVESEIRGCCMKRYQPMPDEYWNGKMTLEQIFDELSVAKDVSVRDYAQCQLGVIQQHIILDTCGELLQHMCRWLDAVPKEAQLPPHQLRFMAHIVLFMRQIGRVEQQPQQQQAERIIAAYVESLIQRGDPQPIAYYAAGLPNKLQVQLYAKFLTQIDEKRLRQQALDAALQAGLDVEQITRHTVESIRLGSTPPGIQGEPPTGSISAADKRKIQSLEYLIHLVEQRGELLWQANAMMRHYLASNKIECVRQVFAMVPGDVTSQLINIYGALDNLGPREECSLKEYLCYKVYLAGVDSFNDWTRLQQARPQPPQKGTQNSGQAQDNFTERMNAQHKEQTYLSELARWEQKVKEQSKMTTDALFNVLLFPEKGWLNDPFIAKEPENAALLHWENRLLQMEKLRSICLPEIVLLLHEVMAKSRDHPGCIRLADEIADERRQLYKVYTKHKLAELLAKIADTSLQLLNCKLDPWGYPITA</sequence>
<dbReference type="GO" id="GO:0000973">
    <property type="term" value="P:post-transcriptional tethering of RNA polymerase II gene DNA at nuclear periphery"/>
    <property type="evidence" value="ECO:0007669"/>
    <property type="project" value="TreeGrafter"/>
</dbReference>
<dbReference type="STRING" id="7244.B4LS84"/>